<dbReference type="Proteomes" id="UP000002620">
    <property type="component" value="Chromosome"/>
</dbReference>
<proteinExistence type="inferred from homology"/>
<evidence type="ECO:0000256" key="1">
    <source>
        <dbReference type="ARBA" id="ARBA00004141"/>
    </source>
</evidence>
<keyword evidence="3 6" id="KW-0812">Transmembrane</keyword>
<dbReference type="EMBL" id="CP001785">
    <property type="protein sequence ID" value="ACX52137.1"/>
    <property type="molecule type" value="Genomic_DNA"/>
</dbReference>
<feature type="transmembrane region" description="Helical" evidence="6">
    <location>
        <begin position="36"/>
        <end position="57"/>
    </location>
</feature>
<feature type="transmembrane region" description="Helical" evidence="6">
    <location>
        <begin position="254"/>
        <end position="273"/>
    </location>
</feature>
<dbReference type="HOGENOM" id="CLU_045644_1_2_9"/>
<dbReference type="GO" id="GO:0016020">
    <property type="term" value="C:membrane"/>
    <property type="evidence" value="ECO:0007669"/>
    <property type="project" value="UniProtKB-SubCell"/>
</dbReference>
<sequence>MPWWAWVAFTAFIVGILMLDLFIIHGKPHAVSFKKTIGFVVTCVILALLFCLLILFWQGPTRMMEFLTVYVIEFSLSVDNLFVFLMIFTYFNVPAPYQHRVLFWGILGALALRGIFIAAGTALLAKFHWMLYVFGAFLVFTGVKMATVKNEGIEPAKNPAVRFVRRWMPVTDYFDGQRFFTRQAGKLMATPLFLVLLAVETTDVIFAFDSVPAALAVSREPFIVWTSNAFAILGLRSLYFVLAHIMGLFRYLKYGLSVILVFIGTKMLLNSLYHIPIHISLGVVIAIVGLSVMASLLIPASGEEKEKDAPEL</sequence>
<gene>
    <name evidence="7" type="ordered locus">Adeg_1004</name>
</gene>
<dbReference type="STRING" id="429009.Adeg_1004"/>
<name>C9RD10_AMMDK</name>
<keyword evidence="4 6" id="KW-1133">Transmembrane helix</keyword>
<evidence type="ECO:0000313" key="7">
    <source>
        <dbReference type="EMBL" id="ACX52137.1"/>
    </source>
</evidence>
<keyword evidence="8" id="KW-1185">Reference proteome</keyword>
<feature type="transmembrane region" description="Helical" evidence="6">
    <location>
        <begin position="6"/>
        <end position="24"/>
    </location>
</feature>
<dbReference type="RefSeq" id="WP_015739014.1">
    <property type="nucleotide sequence ID" value="NC_013385.1"/>
</dbReference>
<feature type="transmembrane region" description="Helical" evidence="6">
    <location>
        <begin position="192"/>
        <end position="216"/>
    </location>
</feature>
<feature type="transmembrane region" description="Helical" evidence="6">
    <location>
        <begin position="69"/>
        <end position="89"/>
    </location>
</feature>
<evidence type="ECO:0000256" key="3">
    <source>
        <dbReference type="ARBA" id="ARBA00022692"/>
    </source>
</evidence>
<dbReference type="PANTHER" id="PTHR30238:SF0">
    <property type="entry name" value="THYLAKOID MEMBRANE PROTEIN TERC, CHLOROPLASTIC"/>
    <property type="match status" value="1"/>
</dbReference>
<keyword evidence="5 6" id="KW-0472">Membrane</keyword>
<comment type="similarity">
    <text evidence="2">Belongs to the TerC family.</text>
</comment>
<dbReference type="AlphaFoldDB" id="C9RD10"/>
<accession>C9RD10</accession>
<feature type="transmembrane region" description="Helical" evidence="6">
    <location>
        <begin position="129"/>
        <end position="147"/>
    </location>
</feature>
<dbReference type="OrthoDB" id="9783692at2"/>
<reference evidence="7 8" key="1">
    <citation type="submission" date="2009-10" db="EMBL/GenBank/DDBJ databases">
        <title>Complete sequence of chromosome of Ammonifex degensii KC4.</title>
        <authorList>
            <consortium name="US DOE Joint Genome Institute"/>
            <person name="Kerfeld C."/>
            <person name="Goodner B."/>
            <person name="Huber H."/>
            <person name="Stetter K."/>
            <person name="Lucas S."/>
            <person name="Copeland A."/>
            <person name="Lapidus A."/>
            <person name="Glavina del Rio T."/>
            <person name="Dalin E."/>
            <person name="Tice H."/>
            <person name="Bruce D."/>
            <person name="Goodwin L."/>
            <person name="Pitluck S."/>
            <person name="Saunders E."/>
            <person name="Brettin T."/>
            <person name="Detter J.C."/>
            <person name="Han C."/>
            <person name="Larimer F."/>
            <person name="Land M."/>
            <person name="Hauser L."/>
            <person name="Kyrpides N."/>
            <person name="Ovchinnikova G."/>
            <person name="Richardson P."/>
        </authorList>
    </citation>
    <scope>NUCLEOTIDE SEQUENCE [LARGE SCALE GENOMIC DNA]</scope>
    <source>
        <strain evidence="8">DSM 10501 / KC4</strain>
    </source>
</reference>
<evidence type="ECO:0000256" key="5">
    <source>
        <dbReference type="ARBA" id="ARBA00023136"/>
    </source>
</evidence>
<dbReference type="PANTHER" id="PTHR30238">
    <property type="entry name" value="MEMBRANE BOUND PREDICTED REDOX MODULATOR"/>
    <property type="match status" value="1"/>
</dbReference>
<feature type="transmembrane region" description="Helical" evidence="6">
    <location>
        <begin position="222"/>
        <end position="242"/>
    </location>
</feature>
<dbReference type="eggNOG" id="COG0861">
    <property type="taxonomic scope" value="Bacteria"/>
</dbReference>
<protein>
    <submittedName>
        <fullName evidence="7">Integral membrane protein TerC</fullName>
    </submittedName>
</protein>
<evidence type="ECO:0000256" key="4">
    <source>
        <dbReference type="ARBA" id="ARBA00022989"/>
    </source>
</evidence>
<organism evidence="7 8">
    <name type="scientific">Ammonifex degensii (strain DSM 10501 / KC4)</name>
    <dbReference type="NCBI Taxonomy" id="429009"/>
    <lineage>
        <taxon>Bacteria</taxon>
        <taxon>Bacillati</taxon>
        <taxon>Bacillota</taxon>
        <taxon>Clostridia</taxon>
        <taxon>Thermoanaerobacterales</taxon>
        <taxon>Thermoanaerobacteraceae</taxon>
        <taxon>Ammonifex</taxon>
    </lineage>
</organism>
<evidence type="ECO:0000313" key="8">
    <source>
        <dbReference type="Proteomes" id="UP000002620"/>
    </source>
</evidence>
<feature type="transmembrane region" description="Helical" evidence="6">
    <location>
        <begin position="101"/>
        <end position="123"/>
    </location>
</feature>
<dbReference type="InterPro" id="IPR005496">
    <property type="entry name" value="Integral_membrane_TerC"/>
</dbReference>
<comment type="subcellular location">
    <subcellularLocation>
        <location evidence="1">Membrane</location>
        <topology evidence="1">Multi-pass membrane protein</topology>
    </subcellularLocation>
</comment>
<dbReference type="KEGG" id="adg:Adeg_1004"/>
<feature type="transmembrane region" description="Helical" evidence="6">
    <location>
        <begin position="279"/>
        <end position="298"/>
    </location>
</feature>
<evidence type="ECO:0000256" key="6">
    <source>
        <dbReference type="SAM" id="Phobius"/>
    </source>
</evidence>
<dbReference type="InterPro" id="IPR022369">
    <property type="entry name" value="Integral_membrane_TerC_rswitch"/>
</dbReference>
<evidence type="ECO:0000256" key="2">
    <source>
        <dbReference type="ARBA" id="ARBA00007511"/>
    </source>
</evidence>
<dbReference type="NCBIfam" id="TIGR03718">
    <property type="entry name" value="R_switched_Alx"/>
    <property type="match status" value="1"/>
</dbReference>
<dbReference type="Pfam" id="PF03741">
    <property type="entry name" value="TerC"/>
    <property type="match status" value="1"/>
</dbReference>